<dbReference type="InterPro" id="IPR018964">
    <property type="entry name" value="Phage_phiJL001_Gp84_C"/>
</dbReference>
<dbReference type="EMBL" id="CP080507">
    <property type="protein sequence ID" value="QYM80295.1"/>
    <property type="molecule type" value="Genomic_DNA"/>
</dbReference>
<dbReference type="RefSeq" id="WP_220165275.1">
    <property type="nucleotide sequence ID" value="NZ_CP080507.1"/>
</dbReference>
<dbReference type="Proteomes" id="UP000825051">
    <property type="component" value="Chromosome"/>
</dbReference>
<evidence type="ECO:0000256" key="1">
    <source>
        <dbReference type="SAM" id="MobiDB-lite"/>
    </source>
</evidence>
<sequence length="599" mass="64989">MSFALCTFGGRDFALLLFTPQVAEDGSLAVTYAFSTQVDMGESGRETREPGHPDLRLKQSCEYLLPTSADAAALRARLATLGDTLVAVPLWIDRLAGAAWADRVHTAPLLVRFSDGAIVDGASELDPDQEYAPLLVGRYEEQIEAAPWTDEGAGCRTSIAIVEDAAWDYRVAPVDTVAPGTWPAGLVPTYTGNIDRGDSGREYVALGAGRERGVEHQEMAFRWGQEAAFKLKSRAEIRLLLATFAAHLGRWRALTMPWWFRPGADTPETPQATRVRFASDSIELSFSGGACAAVKLAFWQVPWEAEPIEDEEPEQAGTAWLYRHKLDVPGGPLFWRYTDYARPITLVEEGDDVTYFPAKIEHDKLTHGYMLDDDPSKLKGFVADGHPWMLVVARMLQAPLQIDIFRLTPEVEGATPVLRYSGEIADVTGKGRSLSATTTVLGGTLDIKVPNFYIQEDCNHDFCSGGCGLVIDNWTFTVEVTAIDGAVLHAQVISNPPGATLADDFFANGDADKGSGTTYEAVEIVRSVDLGGGEQSLTLARAFTALAVGDTIAIRPNCSGTWAECQRYGNTINYGGHRHVGSDNISVPQPQSQTAGGKK</sequence>
<evidence type="ECO:0000313" key="3">
    <source>
        <dbReference type="EMBL" id="QYM80295.1"/>
    </source>
</evidence>
<feature type="domain" description="Bacteriophage phiJL001 Gp84 C-terminal" evidence="2">
    <location>
        <begin position="505"/>
        <end position="581"/>
    </location>
</feature>
<accession>A0A8F9TWC5</accession>
<gene>
    <name evidence="3" type="ORF">K0B96_06680</name>
</gene>
<evidence type="ECO:0000259" key="2">
    <source>
        <dbReference type="Pfam" id="PF09356"/>
    </source>
</evidence>
<proteinExistence type="predicted"/>
<dbReference type="Pfam" id="PF09356">
    <property type="entry name" value="Phage_BR0599"/>
    <property type="match status" value="1"/>
</dbReference>
<dbReference type="KEGG" id="ole:K0B96_06680"/>
<name>A0A8F9TWC5_9BACT</name>
<feature type="region of interest" description="Disordered" evidence="1">
    <location>
        <begin position="579"/>
        <end position="599"/>
    </location>
</feature>
<feature type="compositionally biased region" description="Polar residues" evidence="1">
    <location>
        <begin position="583"/>
        <end position="599"/>
    </location>
</feature>
<reference evidence="3" key="1">
    <citation type="submission" date="2021-08" db="EMBL/GenBank/DDBJ databases">
        <title>Genome of a novel bacterium of the phylum Verrucomicrobia, Oleiharenicola sp. KSB-15.</title>
        <authorList>
            <person name="Chung J.-H."/>
            <person name="Ahn J.-H."/>
            <person name="Yoon Y."/>
            <person name="Kim D.-Y."/>
            <person name="An S.-H."/>
            <person name="Park I."/>
            <person name="Yeon J."/>
        </authorList>
    </citation>
    <scope>NUCLEOTIDE SEQUENCE</scope>
    <source>
        <strain evidence="3">KSB-15</strain>
    </source>
</reference>
<evidence type="ECO:0000313" key="4">
    <source>
        <dbReference type="Proteomes" id="UP000825051"/>
    </source>
</evidence>
<organism evidence="3 4">
    <name type="scientific">Horticoccus luteus</name>
    <dbReference type="NCBI Taxonomy" id="2862869"/>
    <lineage>
        <taxon>Bacteria</taxon>
        <taxon>Pseudomonadati</taxon>
        <taxon>Verrucomicrobiota</taxon>
        <taxon>Opitutia</taxon>
        <taxon>Opitutales</taxon>
        <taxon>Opitutaceae</taxon>
        <taxon>Horticoccus</taxon>
    </lineage>
</organism>
<keyword evidence="4" id="KW-1185">Reference proteome</keyword>
<protein>
    <submittedName>
        <fullName evidence="3">Phage BR0599 family protein</fullName>
    </submittedName>
</protein>
<dbReference type="AlphaFoldDB" id="A0A8F9TWC5"/>